<reference evidence="4" key="1">
    <citation type="submission" date="2018-11" db="EMBL/GenBank/DDBJ databases">
        <title>Phylogenetic, genomic, and biogeographic characterization of a novel and ubiquitous marine invertebrate-associated Rickettsiales parasite, Candidatus Marinoinvertebrata rohwerii, gen. nov., sp. nov.</title>
        <authorList>
            <person name="Klinges J.G."/>
            <person name="Rosales S.M."/>
            <person name="Mcminds R."/>
            <person name="Shaver E.C."/>
            <person name="Shantz A."/>
            <person name="Peters E.C."/>
            <person name="Burkepile D.E."/>
            <person name="Silliman B.R."/>
            <person name="Vega Thurber R.L."/>
        </authorList>
    </citation>
    <scope>NUCLEOTIDE SEQUENCE [LARGE SCALE GENOMIC DNA]</scope>
    <source>
        <strain evidence="4">a_cerv_44</strain>
    </source>
</reference>
<comment type="similarity">
    <text evidence="1">Belongs to the flagella basal body rod proteins family.</text>
</comment>
<comment type="caution">
    <text evidence="3">The sequence shown here is derived from an EMBL/GenBank/DDBJ whole genome shotgun (WGS) entry which is preliminary data.</text>
</comment>
<proteinExistence type="inferred from homology"/>
<name>A0A3S0FT87_9RICK</name>
<evidence type="ECO:0000259" key="2">
    <source>
        <dbReference type="Pfam" id="PF06429"/>
    </source>
</evidence>
<dbReference type="Proteomes" id="UP000279470">
    <property type="component" value="Unassembled WGS sequence"/>
</dbReference>
<feature type="domain" description="Flagellar basal-body/hook protein C-terminal" evidence="2">
    <location>
        <begin position="36"/>
        <end position="76"/>
    </location>
</feature>
<sequence>MVYINFSDLKFLRKSGNGYFNTALEPIPSENFQLLQGFLEESNSKPILETTKLIDLQKKFSMSSNLISDVYTMQRNSFRLISK</sequence>
<dbReference type="RefSeq" id="WP_126044269.1">
    <property type="nucleotide sequence ID" value="NZ_RXFM01000006.1"/>
</dbReference>
<evidence type="ECO:0000256" key="1">
    <source>
        <dbReference type="ARBA" id="ARBA00009677"/>
    </source>
</evidence>
<keyword evidence="4" id="KW-1185">Reference proteome</keyword>
<dbReference type="Pfam" id="PF06429">
    <property type="entry name" value="Flg_bbr_C"/>
    <property type="match status" value="1"/>
</dbReference>
<gene>
    <name evidence="3" type="ORF">EIC27_00825</name>
</gene>
<evidence type="ECO:0000313" key="4">
    <source>
        <dbReference type="Proteomes" id="UP000279470"/>
    </source>
</evidence>
<protein>
    <recommendedName>
        <fullName evidence="2">Flagellar basal-body/hook protein C-terminal domain-containing protein</fullName>
    </recommendedName>
</protein>
<dbReference type="OrthoDB" id="9804559at2"/>
<evidence type="ECO:0000313" key="3">
    <source>
        <dbReference type="EMBL" id="RST71568.1"/>
    </source>
</evidence>
<dbReference type="AlphaFoldDB" id="A0A3S0FT87"/>
<accession>A0A3S0FT87</accession>
<organism evidence="3 4">
    <name type="scientific">Candidatus Aquarickettsia rohweri</name>
    <dbReference type="NCBI Taxonomy" id="2602574"/>
    <lineage>
        <taxon>Bacteria</taxon>
        <taxon>Pseudomonadati</taxon>
        <taxon>Pseudomonadota</taxon>
        <taxon>Alphaproteobacteria</taxon>
        <taxon>Rickettsiales</taxon>
        <taxon>Candidatus Midichloriaceae</taxon>
        <taxon>Candidatus Aquarickettsia</taxon>
    </lineage>
</organism>
<dbReference type="EMBL" id="RXFM01000006">
    <property type="protein sequence ID" value="RST71568.1"/>
    <property type="molecule type" value="Genomic_DNA"/>
</dbReference>
<dbReference type="InterPro" id="IPR010930">
    <property type="entry name" value="Flg_bb/hook_C_dom"/>
</dbReference>